<dbReference type="HOGENOM" id="CLU_007100_1_5_0"/>
<dbReference type="EC" id="7.1.1.-" evidence="6"/>
<dbReference type="Pfam" id="PF00361">
    <property type="entry name" value="Proton_antipo_M"/>
    <property type="match status" value="1"/>
</dbReference>
<evidence type="ECO:0000256" key="5">
    <source>
        <dbReference type="ARBA" id="ARBA00023136"/>
    </source>
</evidence>
<feature type="transmembrane region" description="Helical" evidence="6">
    <location>
        <begin position="40"/>
        <end position="58"/>
    </location>
</feature>
<organism evidence="9 10">
    <name type="scientific">Thermobaculum terrenum (strain ATCC BAA-798 / CCMEE 7001 / YNP1)</name>
    <dbReference type="NCBI Taxonomy" id="525904"/>
    <lineage>
        <taxon>Bacteria</taxon>
        <taxon>Bacillati</taxon>
        <taxon>Chloroflexota</taxon>
        <taxon>Chloroflexia</taxon>
        <taxon>Candidatus Thermobaculales</taxon>
        <taxon>Candidatus Thermobaculaceae</taxon>
        <taxon>Thermobaculum</taxon>
    </lineage>
</organism>
<evidence type="ECO:0000259" key="8">
    <source>
        <dbReference type="Pfam" id="PF00361"/>
    </source>
</evidence>
<keyword evidence="5 6" id="KW-0472">Membrane</keyword>
<evidence type="ECO:0000313" key="10">
    <source>
        <dbReference type="Proteomes" id="UP000000323"/>
    </source>
</evidence>
<keyword evidence="3 6" id="KW-0812">Transmembrane</keyword>
<name>D1CCC2_THET1</name>
<comment type="subunit">
    <text evidence="6">NDH-1 is composed of 14 different subunits. Subunits NuoA, H, J, K, L, M, N constitute the membrane sector of the complex.</text>
</comment>
<dbReference type="HAMAP" id="MF_00445">
    <property type="entry name" value="NDH1_NuoN_1"/>
    <property type="match status" value="1"/>
</dbReference>
<keyword evidence="9" id="KW-0560">Oxidoreductase</keyword>
<keyword evidence="4 6" id="KW-1133">Transmembrane helix</keyword>
<feature type="transmembrane region" description="Helical" evidence="6">
    <location>
        <begin position="277"/>
        <end position="296"/>
    </location>
</feature>
<dbReference type="EMBL" id="CP001825">
    <property type="protein sequence ID" value="ACZ42437.1"/>
    <property type="molecule type" value="Genomic_DNA"/>
</dbReference>
<keyword evidence="6" id="KW-0874">Quinone</keyword>
<feature type="transmembrane region" description="Helical" evidence="6">
    <location>
        <begin position="410"/>
        <end position="432"/>
    </location>
</feature>
<dbReference type="OrthoDB" id="9805769at2"/>
<protein>
    <recommendedName>
        <fullName evidence="6">NADH-quinone oxidoreductase subunit N</fullName>
        <ecNumber evidence="6">7.1.1.-</ecNumber>
    </recommendedName>
    <alternativeName>
        <fullName evidence="6">NADH dehydrogenase I subunit N</fullName>
    </alternativeName>
    <alternativeName>
        <fullName evidence="6">NDH-1 subunit N</fullName>
    </alternativeName>
</protein>
<dbReference type="eggNOG" id="COG1007">
    <property type="taxonomic scope" value="Bacteria"/>
</dbReference>
<evidence type="ECO:0000313" key="9">
    <source>
        <dbReference type="EMBL" id="ACZ42437.1"/>
    </source>
</evidence>
<accession>D1CCC2</accession>
<keyword evidence="6" id="KW-0813">Transport</keyword>
<feature type="transmembrane region" description="Helical" evidence="6">
    <location>
        <begin position="453"/>
        <end position="475"/>
    </location>
</feature>
<comment type="function">
    <text evidence="6">NDH-1 shuttles electrons from NADH, via FMN and iron-sulfur (Fe-S) centers, to quinones in the respiratory chain. The immediate electron acceptor for the enzyme in this species is believed to be ubiquinone. Couples the redox reaction to proton translocation (for every two electrons transferred, four hydrogen ions are translocated across the cytoplasmic membrane), and thus conserves the redox energy in a proton gradient.</text>
</comment>
<feature type="transmembrane region" description="Helical" evidence="6">
    <location>
        <begin position="375"/>
        <end position="398"/>
    </location>
</feature>
<dbReference type="RefSeq" id="WP_012875471.1">
    <property type="nucleotide sequence ID" value="NC_013525.1"/>
</dbReference>
<comment type="subcellular location">
    <subcellularLocation>
        <location evidence="6">Cell membrane</location>
        <topology evidence="6">Multi-pass membrane protein</topology>
    </subcellularLocation>
    <subcellularLocation>
        <location evidence="1">Endomembrane system</location>
        <topology evidence="1">Multi-pass membrane protein</topology>
    </subcellularLocation>
    <subcellularLocation>
        <location evidence="7">Membrane</location>
        <topology evidence="7">Multi-pass membrane protein</topology>
    </subcellularLocation>
</comment>
<keyword evidence="2 6" id="KW-1003">Cell membrane</keyword>
<feature type="transmembrane region" description="Helical" evidence="6">
    <location>
        <begin position="303"/>
        <end position="323"/>
    </location>
</feature>
<keyword evidence="6" id="KW-0520">NAD</keyword>
<feature type="transmembrane region" description="Helical" evidence="6">
    <location>
        <begin position="133"/>
        <end position="152"/>
    </location>
</feature>
<feature type="transmembrane region" description="Helical" evidence="6">
    <location>
        <begin position="12"/>
        <end position="33"/>
    </location>
</feature>
<comment type="similarity">
    <text evidence="6">Belongs to the complex I subunit 2 family.</text>
</comment>
<dbReference type="NCBIfam" id="TIGR01770">
    <property type="entry name" value="NDH_I_N"/>
    <property type="match status" value="1"/>
</dbReference>
<keyword evidence="6" id="KW-0830">Ubiquinone</keyword>
<keyword evidence="10" id="KW-1185">Reference proteome</keyword>
<feature type="transmembrane region" description="Helical" evidence="6">
    <location>
        <begin position="108"/>
        <end position="127"/>
    </location>
</feature>
<dbReference type="GO" id="GO:0050136">
    <property type="term" value="F:NADH dehydrogenase (quinone) (non-electrogenic) activity"/>
    <property type="evidence" value="ECO:0007669"/>
    <property type="project" value="UniProtKB-UniRule"/>
</dbReference>
<keyword evidence="6" id="KW-1278">Translocase</keyword>
<evidence type="ECO:0000256" key="1">
    <source>
        <dbReference type="ARBA" id="ARBA00004127"/>
    </source>
</evidence>
<dbReference type="GO" id="GO:0008137">
    <property type="term" value="F:NADH dehydrogenase (ubiquinone) activity"/>
    <property type="evidence" value="ECO:0007669"/>
    <property type="project" value="InterPro"/>
</dbReference>
<gene>
    <name evidence="6" type="primary">nuoN</name>
    <name evidence="9" type="ordered locus">Tter_1531</name>
</gene>
<dbReference type="KEGG" id="ttr:Tter_1531"/>
<feature type="transmembrane region" description="Helical" evidence="6">
    <location>
        <begin position="209"/>
        <end position="231"/>
    </location>
</feature>
<evidence type="ECO:0000256" key="3">
    <source>
        <dbReference type="ARBA" id="ARBA00022692"/>
    </source>
</evidence>
<dbReference type="Proteomes" id="UP000000323">
    <property type="component" value="Chromosome 1"/>
</dbReference>
<dbReference type="InterPro" id="IPR001750">
    <property type="entry name" value="ND/Mrp_TM"/>
</dbReference>
<dbReference type="STRING" id="525904.Tter_1531"/>
<dbReference type="GO" id="GO:0012505">
    <property type="term" value="C:endomembrane system"/>
    <property type="evidence" value="ECO:0007669"/>
    <property type="project" value="UniProtKB-SubCell"/>
</dbReference>
<dbReference type="GO" id="GO:0005886">
    <property type="term" value="C:plasma membrane"/>
    <property type="evidence" value="ECO:0007669"/>
    <property type="project" value="UniProtKB-SubCell"/>
</dbReference>
<dbReference type="GO" id="GO:0048038">
    <property type="term" value="F:quinone binding"/>
    <property type="evidence" value="ECO:0007669"/>
    <property type="project" value="UniProtKB-KW"/>
</dbReference>
<dbReference type="GO" id="GO:0042773">
    <property type="term" value="P:ATP synthesis coupled electron transport"/>
    <property type="evidence" value="ECO:0007669"/>
    <property type="project" value="InterPro"/>
</dbReference>
<dbReference type="InterPro" id="IPR010096">
    <property type="entry name" value="NADH-Q_OxRdtase_suN/2"/>
</dbReference>
<feature type="transmembrane region" description="Helical" evidence="6">
    <location>
        <begin position="329"/>
        <end position="354"/>
    </location>
</feature>
<feature type="transmembrane region" description="Helical" evidence="6">
    <location>
        <begin position="243"/>
        <end position="265"/>
    </location>
</feature>
<dbReference type="AlphaFoldDB" id="D1CCC2"/>
<dbReference type="PANTHER" id="PTHR22773">
    <property type="entry name" value="NADH DEHYDROGENASE"/>
    <property type="match status" value="1"/>
</dbReference>
<evidence type="ECO:0000256" key="2">
    <source>
        <dbReference type="ARBA" id="ARBA00022475"/>
    </source>
</evidence>
<feature type="transmembrane region" description="Helical" evidence="6">
    <location>
        <begin position="164"/>
        <end position="189"/>
    </location>
</feature>
<proteinExistence type="inferred from homology"/>
<evidence type="ECO:0000256" key="6">
    <source>
        <dbReference type="HAMAP-Rule" id="MF_00445"/>
    </source>
</evidence>
<feature type="domain" description="NADH:quinone oxidoreductase/Mrp antiporter transmembrane" evidence="8">
    <location>
        <begin position="127"/>
        <end position="425"/>
    </location>
</feature>
<evidence type="ECO:0000256" key="4">
    <source>
        <dbReference type="ARBA" id="ARBA00022989"/>
    </source>
</evidence>
<sequence length="482" mass="51272">MNASLPNVDFWALTPIIIVSITACAVLLIDIFTPISKGKVYPAVAVLGQALALIVALIQLGDASVTTFGGSWRTDRFSLFFTITVLISGILGVLICDSWLRIRNLGRSEFYTLLLCSVAGVIVTASAHDLITLFIGIELTSIPTYMLTGFAKHDQRSNEASLKYFLLGAFSTAILLYGLTWLFGITGGITYPEIAAFGLGPGDASKVPLLFAVLLIIVGLGFKSAAVPFHMWTPDAYQGAPTVVTAFMSVSVKAGAFAALIRLMVEAVPDLYGSWGPVLAVIAVLTMFVGNIVAIVQEDVKRMLAYSSVGHTGFILAGLAGWVPNNDMAVASVLFYSFVYVFMNLGAFGILAWLENHGGNTLLDSMDGLFLRFPQAAGALAIFLLALMGFPLTAGLPAKVFVFLGAADGGYTWLGVLVFVASIISAVFYLKVMVRMFMYEPKVALASPRQPDMAIALGVCAIATVLLGILFMPILNLALSAT</sequence>
<feature type="transmembrane region" description="Helical" evidence="6">
    <location>
        <begin position="78"/>
        <end position="96"/>
    </location>
</feature>
<evidence type="ECO:0000256" key="7">
    <source>
        <dbReference type="RuleBase" id="RU000320"/>
    </source>
</evidence>
<reference evidence="10" key="1">
    <citation type="journal article" date="2010" name="Stand. Genomic Sci.">
        <title>Complete genome sequence of 'Thermobaculum terrenum' type strain (YNP1).</title>
        <authorList>
            <person name="Kiss H."/>
            <person name="Cleland D."/>
            <person name="Lapidus A."/>
            <person name="Lucas S."/>
            <person name="Glavina Del Rio T."/>
            <person name="Nolan M."/>
            <person name="Tice H."/>
            <person name="Han C."/>
            <person name="Goodwin L."/>
            <person name="Pitluck S."/>
            <person name="Liolios K."/>
            <person name="Ivanova N."/>
            <person name="Mavromatis K."/>
            <person name="Ovchinnikova G."/>
            <person name="Pati A."/>
            <person name="Chen A."/>
            <person name="Palaniappan K."/>
            <person name="Land M."/>
            <person name="Hauser L."/>
            <person name="Chang Y."/>
            <person name="Jeffries C."/>
            <person name="Lu M."/>
            <person name="Brettin T."/>
            <person name="Detter J."/>
            <person name="Goker M."/>
            <person name="Tindall B."/>
            <person name="Beck B."/>
            <person name="McDermott T."/>
            <person name="Woyke T."/>
            <person name="Bristow J."/>
            <person name="Eisen J."/>
            <person name="Markowitz V."/>
            <person name="Hugenholtz P."/>
            <person name="Kyrpides N."/>
            <person name="Klenk H."/>
            <person name="Cheng J."/>
        </authorList>
    </citation>
    <scope>NUCLEOTIDE SEQUENCE [LARGE SCALE GENOMIC DNA]</scope>
    <source>
        <strain evidence="10">ATCC BAA-798 / YNP1</strain>
    </source>
</reference>
<comment type="catalytic activity">
    <reaction evidence="6">
        <text>a quinone + NADH + 5 H(+)(in) = a quinol + NAD(+) + 4 H(+)(out)</text>
        <dbReference type="Rhea" id="RHEA:57888"/>
        <dbReference type="ChEBI" id="CHEBI:15378"/>
        <dbReference type="ChEBI" id="CHEBI:24646"/>
        <dbReference type="ChEBI" id="CHEBI:57540"/>
        <dbReference type="ChEBI" id="CHEBI:57945"/>
        <dbReference type="ChEBI" id="CHEBI:132124"/>
    </reaction>
</comment>